<evidence type="ECO:0000313" key="6">
    <source>
        <dbReference type="EMBL" id="MCM2466885.1"/>
    </source>
</evidence>
<keyword evidence="7" id="KW-1185">Reference proteome</keyword>
<dbReference type="Proteomes" id="UP001523230">
    <property type="component" value="Unassembled WGS sequence"/>
</dbReference>
<feature type="domain" description="CMP/dCMP-type deaminase" evidence="5">
    <location>
        <begin position="19"/>
        <end position="169"/>
    </location>
</feature>
<dbReference type="GO" id="GO:0046872">
    <property type="term" value="F:metal ion binding"/>
    <property type="evidence" value="ECO:0007669"/>
    <property type="project" value="UniProtKB-KW"/>
</dbReference>
<protein>
    <submittedName>
        <fullName evidence="6">Cytidine deaminase</fullName>
    </submittedName>
</protein>
<dbReference type="InterPro" id="IPR016193">
    <property type="entry name" value="Cytidine_deaminase-like"/>
</dbReference>
<reference evidence="6 7" key="1">
    <citation type="submission" date="2018-05" db="EMBL/GenBank/DDBJ databases">
        <title>Isolation and characterization of genus Methanoculleus species and their viruses from deep sea marine sediment offshore southwestern Taiwan.</title>
        <authorList>
            <person name="Wei W.-H."/>
            <person name="Chen W.-C."/>
            <person name="Lai M.-C."/>
            <person name="Chen S.-C."/>
        </authorList>
    </citation>
    <scope>NUCLEOTIDE SEQUENCE [LARGE SCALE GENOMIC DNA]</scope>
    <source>
        <strain evidence="6 7">CWC-02</strain>
    </source>
</reference>
<dbReference type="EMBL" id="QFDM01000003">
    <property type="protein sequence ID" value="MCM2466885.1"/>
    <property type="molecule type" value="Genomic_DNA"/>
</dbReference>
<dbReference type="PROSITE" id="PS51747">
    <property type="entry name" value="CYT_DCMP_DEAMINASES_2"/>
    <property type="match status" value="1"/>
</dbReference>
<comment type="similarity">
    <text evidence="1">Belongs to the cytidine and deoxycytidylate deaminase family.</text>
</comment>
<evidence type="ECO:0000313" key="7">
    <source>
        <dbReference type="Proteomes" id="UP001523230"/>
    </source>
</evidence>
<accession>A0ABD4TFE4</accession>
<dbReference type="InterPro" id="IPR002125">
    <property type="entry name" value="CMP_dCMP_dom"/>
</dbReference>
<keyword evidence="2" id="KW-0479">Metal-binding</keyword>
<evidence type="ECO:0000256" key="2">
    <source>
        <dbReference type="ARBA" id="ARBA00022723"/>
    </source>
</evidence>
<dbReference type="Pfam" id="PF00383">
    <property type="entry name" value="dCMP_cyt_deam_1"/>
    <property type="match status" value="1"/>
</dbReference>
<evidence type="ECO:0000256" key="1">
    <source>
        <dbReference type="ARBA" id="ARBA00006576"/>
    </source>
</evidence>
<evidence type="ECO:0000256" key="4">
    <source>
        <dbReference type="ARBA" id="ARBA00022833"/>
    </source>
</evidence>
<name>A0ABD4TFE4_9EURY</name>
<dbReference type="AlphaFoldDB" id="A0ABD4TFE4"/>
<dbReference type="PANTHER" id="PTHR11086">
    <property type="entry name" value="DEOXYCYTIDYLATE DEAMINASE-RELATED"/>
    <property type="match status" value="1"/>
</dbReference>
<dbReference type="SUPFAM" id="SSF53927">
    <property type="entry name" value="Cytidine deaminase-like"/>
    <property type="match status" value="1"/>
</dbReference>
<evidence type="ECO:0000256" key="3">
    <source>
        <dbReference type="ARBA" id="ARBA00022801"/>
    </source>
</evidence>
<evidence type="ECO:0000259" key="5">
    <source>
        <dbReference type="PROSITE" id="PS51747"/>
    </source>
</evidence>
<proteinExistence type="inferred from homology"/>
<dbReference type="GO" id="GO:0016787">
    <property type="term" value="F:hydrolase activity"/>
    <property type="evidence" value="ECO:0007669"/>
    <property type="project" value="UniProtKB-KW"/>
</dbReference>
<keyword evidence="4" id="KW-0862">Zinc</keyword>
<dbReference type="InterPro" id="IPR016192">
    <property type="entry name" value="APOBEC/CMP_deaminase_Zn-bd"/>
</dbReference>
<dbReference type="Gene3D" id="3.40.140.10">
    <property type="entry name" value="Cytidine Deaminase, domain 2"/>
    <property type="match status" value="1"/>
</dbReference>
<comment type="caution">
    <text evidence="6">The sequence shown here is derived from an EMBL/GenBank/DDBJ whole genome shotgun (WGS) entry which is preliminary data.</text>
</comment>
<keyword evidence="3" id="KW-0378">Hydrolase</keyword>
<gene>
    <name evidence="6" type="ORF">DIC75_11325</name>
</gene>
<sequence length="176" mass="19242">MTNRDTASPDAPPVPPRASRTEWYMNIAVETARRSTCIRRCYGAVVVNSAGEIVSTGHNGAPRGEAHCDELNTCIRRQYNIPSGERYEFCRSVHAEMNALLQAGRAAAGCTMYLAGFERLTGAPSYDPPCLMCSKMLVNAGIGRVVVRTPEGLRELDPQVLYRKHLDSVIAKVSGK</sequence>
<dbReference type="RefSeq" id="WP_250988156.1">
    <property type="nucleotide sequence ID" value="NZ_QFDM01000003.1"/>
</dbReference>
<dbReference type="InterPro" id="IPR015517">
    <property type="entry name" value="dCMP_deaminase-rel"/>
</dbReference>
<organism evidence="6 7">
    <name type="scientific">Methanoculleus oceani</name>
    <dbReference type="NCBI Taxonomy" id="2184756"/>
    <lineage>
        <taxon>Archaea</taxon>
        <taxon>Methanobacteriati</taxon>
        <taxon>Methanobacteriota</taxon>
        <taxon>Stenosarchaea group</taxon>
        <taxon>Methanomicrobia</taxon>
        <taxon>Methanomicrobiales</taxon>
        <taxon>Methanomicrobiaceae</taxon>
        <taxon>Methanoculleus</taxon>
    </lineage>
</organism>
<dbReference type="PROSITE" id="PS00903">
    <property type="entry name" value="CYT_DCMP_DEAMINASES_1"/>
    <property type="match status" value="1"/>
</dbReference>
<dbReference type="PANTHER" id="PTHR11086:SF18">
    <property type="entry name" value="DEOXYCYTIDYLATE DEAMINASE"/>
    <property type="match status" value="1"/>
</dbReference>